<gene>
    <name evidence="1" type="primary">vasA</name>
    <name evidence="1" type="ORF">DC094_14735</name>
</gene>
<dbReference type="NCBIfam" id="TIGR03359">
    <property type="entry name" value="VI_chp_6"/>
    <property type="match status" value="1"/>
</dbReference>
<name>A0A2V1GRH3_9GAMM</name>
<protein>
    <submittedName>
        <fullName evidence="1">Type VI secretion system baseplate subunit TssF</fullName>
    </submittedName>
</protein>
<dbReference type="Pfam" id="PF05947">
    <property type="entry name" value="T6SS_TssF"/>
    <property type="match status" value="1"/>
</dbReference>
<dbReference type="OrthoDB" id="9763676at2"/>
<sequence length="628" mass="70776">MDPRFLTYYNRELQHIRAAAEEFSREHPKVASRLGIESFECADPYVERLLEGFSFVAARIQLKLENQFDNFILHLLEMVYPHYLCQIPAIGIVEINPNLSESSLSEGYLVKKGAVLKSTLAKGQQTPCQFTSTQDVTLWPLQINEATYLSSAAQAGFALPTIPGLRAGLRINFSVTNSNPVSQISLDQLVLHLRGSDQQGALIYEQVISNCIGIAVKPPSQSKAAAEKPFYRIIDKKEIRPIGFDKEQSLLPYTDHSFDGYRVISEFFHFPQKFQFVEISGLKEALVDCELNEFELVFLFDRAEHRLENSVNSSNVSLHCTPVINLFEKRCDRISIDKKSNEFHVLPDRTRPMDLEVFQILEVMGYGADKDPDFEFRPFYSYSDQNKNKSYYTMQRKPRAFSSKQKKKGPRSSYLGTEVFISLIDSERAISSGDLKQIGIKSLCTNRDLPLMISTGRGATDLNLVGGAPVSSVRFLSGPTKPRASSVVSKRESAWKLISHLSLNYLSLVDNDRHQGAAALREMLSLYCDPNDQTARKMIDGIKSVSAEGVTRRLPFSGPVTFGRGLRVDLHCEEYAFEGTGLFLFGAAMNNFLQKYVSLNSFVELKLHSSERGEIHKWPVKAGKRDLL</sequence>
<dbReference type="Proteomes" id="UP000244906">
    <property type="component" value="Unassembled WGS sequence"/>
</dbReference>
<accession>A0A2V1GRH3</accession>
<dbReference type="InterPro" id="IPR010272">
    <property type="entry name" value="T6SS_TssF"/>
</dbReference>
<comment type="caution">
    <text evidence="1">The sequence shown here is derived from an EMBL/GenBank/DDBJ whole genome shotgun (WGS) entry which is preliminary data.</text>
</comment>
<proteinExistence type="predicted"/>
<dbReference type="RefSeq" id="WP_116687884.1">
    <property type="nucleotide sequence ID" value="NZ_CAWNYD010000006.1"/>
</dbReference>
<reference evidence="1 2" key="1">
    <citation type="submission" date="2018-04" db="EMBL/GenBank/DDBJ databases">
        <title>Thalassorhabdus spongiae gen. nov., sp. nov., isolated from a marine sponge in South-West Iceland.</title>
        <authorList>
            <person name="Knobloch S."/>
            <person name="Daussin A."/>
            <person name="Johannsson R."/>
            <person name="Marteinsson V.T."/>
        </authorList>
    </citation>
    <scope>NUCLEOTIDE SEQUENCE [LARGE SCALE GENOMIC DNA]</scope>
    <source>
        <strain evidence="1 2">Hp12</strain>
    </source>
</reference>
<dbReference type="PANTHER" id="PTHR35370">
    <property type="entry name" value="CYTOPLASMIC PROTEIN-RELATED-RELATED"/>
    <property type="match status" value="1"/>
</dbReference>
<dbReference type="PIRSF" id="PIRSF028304">
    <property type="entry name" value="UCP028304"/>
    <property type="match status" value="1"/>
</dbReference>
<evidence type="ECO:0000313" key="2">
    <source>
        <dbReference type="Proteomes" id="UP000244906"/>
    </source>
</evidence>
<dbReference type="PANTHER" id="PTHR35370:SF1">
    <property type="entry name" value="TYPE VI SECRETION SYSTEM COMPONENT TSSF1"/>
    <property type="match status" value="1"/>
</dbReference>
<organism evidence="1 2">
    <name type="scientific">Pelagibaculum spongiae</name>
    <dbReference type="NCBI Taxonomy" id="2080658"/>
    <lineage>
        <taxon>Bacteria</taxon>
        <taxon>Pseudomonadati</taxon>
        <taxon>Pseudomonadota</taxon>
        <taxon>Gammaproteobacteria</taxon>
        <taxon>Oceanospirillales</taxon>
        <taxon>Pelagibaculum</taxon>
    </lineage>
</organism>
<dbReference type="EMBL" id="QDDL01000006">
    <property type="protein sequence ID" value="PVZ67688.1"/>
    <property type="molecule type" value="Genomic_DNA"/>
</dbReference>
<keyword evidence="2" id="KW-1185">Reference proteome</keyword>
<dbReference type="AlphaFoldDB" id="A0A2V1GRH3"/>
<evidence type="ECO:0000313" key="1">
    <source>
        <dbReference type="EMBL" id="PVZ67688.1"/>
    </source>
</evidence>